<comment type="caution">
    <text evidence="3">The sequence shown here is derived from an EMBL/GenBank/DDBJ whole genome shotgun (WGS) entry which is preliminary data.</text>
</comment>
<dbReference type="EMBL" id="BNAT01000037">
    <property type="protein sequence ID" value="GHE51909.1"/>
    <property type="molecule type" value="Genomic_DNA"/>
</dbReference>
<feature type="compositionally biased region" description="Pro residues" evidence="1">
    <location>
        <begin position="315"/>
        <end position="326"/>
    </location>
</feature>
<keyword evidence="2" id="KW-1133">Transmembrane helix</keyword>
<proteinExistence type="predicted"/>
<dbReference type="RefSeq" id="WP_229914282.1">
    <property type="nucleotide sequence ID" value="NZ_BNAT01000037.1"/>
</dbReference>
<gene>
    <name evidence="3" type="ORF">GCM10017771_74100</name>
</gene>
<evidence type="ECO:0000313" key="3">
    <source>
        <dbReference type="EMBL" id="GHE51909.1"/>
    </source>
</evidence>
<dbReference type="Proteomes" id="UP000603227">
    <property type="component" value="Unassembled WGS sequence"/>
</dbReference>
<reference evidence="3" key="1">
    <citation type="journal article" date="2014" name="Int. J. Syst. Evol. Microbiol.">
        <title>Complete genome sequence of Corynebacterium casei LMG S-19264T (=DSM 44701T), isolated from a smear-ripened cheese.</title>
        <authorList>
            <consortium name="US DOE Joint Genome Institute (JGI-PGF)"/>
            <person name="Walter F."/>
            <person name="Albersmeier A."/>
            <person name="Kalinowski J."/>
            <person name="Ruckert C."/>
        </authorList>
    </citation>
    <scope>NUCLEOTIDE SEQUENCE</scope>
    <source>
        <strain evidence="3">CGMCC 4.7403</strain>
    </source>
</reference>
<feature type="compositionally biased region" description="Low complexity" evidence="1">
    <location>
        <begin position="208"/>
        <end position="221"/>
    </location>
</feature>
<feature type="compositionally biased region" description="Low complexity" evidence="1">
    <location>
        <begin position="259"/>
        <end position="282"/>
    </location>
</feature>
<feature type="region of interest" description="Disordered" evidence="1">
    <location>
        <begin position="160"/>
        <end position="342"/>
    </location>
</feature>
<sequence length="342" mass="34128">MHVENWPKGTRENRFNLPKQTTRSNAADDEALPSITGDEVIWPEAAARTGAVSPVERDFGVPRQPDAVTAHPAAPWEQPDQPGRNHDPLEVTVQLDGAGREVAEGPGTAAKGGSGPQDSEGPVFVDESGRRRNLYRRLGIAVGTACAAYAVVIVGTLVSGNSDAPWLPVPMQKDEQPAGKVDTPPLPGESADDRSDTADGGAPGPGTGSAVPSGATTAPGDGSRGGPSGKGNAKSGKEPTPSTSAQPSAGPSAGVAPKPSTSVQTPTPSASVTPPSGGSPSPSVSPSPPPPSESGGPGPAPGSGDTNTVADGPQTPAPVEPGPAAPENPQQPQDPQNPEKPA</sequence>
<evidence type="ECO:0000313" key="4">
    <source>
        <dbReference type="Proteomes" id="UP000603227"/>
    </source>
</evidence>
<reference evidence="3" key="2">
    <citation type="submission" date="2020-09" db="EMBL/GenBank/DDBJ databases">
        <authorList>
            <person name="Sun Q."/>
            <person name="Zhou Y."/>
        </authorList>
    </citation>
    <scope>NUCLEOTIDE SEQUENCE</scope>
    <source>
        <strain evidence="3">CGMCC 4.7403</strain>
    </source>
</reference>
<keyword evidence="2" id="KW-0472">Membrane</keyword>
<feature type="compositionally biased region" description="Polar residues" evidence="1">
    <location>
        <begin position="240"/>
        <end position="249"/>
    </location>
</feature>
<protein>
    <submittedName>
        <fullName evidence="3">Uncharacterized protein</fullName>
    </submittedName>
</protein>
<evidence type="ECO:0000256" key="1">
    <source>
        <dbReference type="SAM" id="MobiDB-lite"/>
    </source>
</evidence>
<feature type="transmembrane region" description="Helical" evidence="2">
    <location>
        <begin position="138"/>
        <end position="158"/>
    </location>
</feature>
<feature type="compositionally biased region" description="Low complexity" evidence="1">
    <location>
        <begin position="327"/>
        <end position="336"/>
    </location>
</feature>
<accession>A0A918ZGL9</accession>
<keyword evidence="4" id="KW-1185">Reference proteome</keyword>
<name>A0A918ZGL9_9ACTN</name>
<feature type="compositionally biased region" description="Basic and acidic residues" evidence="1">
    <location>
        <begin position="1"/>
        <end position="14"/>
    </location>
</feature>
<evidence type="ECO:0000256" key="2">
    <source>
        <dbReference type="SAM" id="Phobius"/>
    </source>
</evidence>
<organism evidence="3 4">
    <name type="scientific">Streptomyces capitiformicae</name>
    <dbReference type="NCBI Taxonomy" id="2014920"/>
    <lineage>
        <taxon>Bacteria</taxon>
        <taxon>Bacillati</taxon>
        <taxon>Actinomycetota</taxon>
        <taxon>Actinomycetes</taxon>
        <taxon>Kitasatosporales</taxon>
        <taxon>Streptomycetaceae</taxon>
        <taxon>Streptomyces</taxon>
    </lineage>
</organism>
<feature type="region of interest" description="Disordered" evidence="1">
    <location>
        <begin position="1"/>
        <end position="130"/>
    </location>
</feature>
<feature type="compositionally biased region" description="Pro residues" evidence="1">
    <location>
        <begin position="283"/>
        <end position="292"/>
    </location>
</feature>
<keyword evidence="2" id="KW-0812">Transmembrane</keyword>
<dbReference type="AlphaFoldDB" id="A0A918ZGL9"/>